<dbReference type="Proteomes" id="UP000595437">
    <property type="component" value="Chromosome 3"/>
</dbReference>
<accession>A0A7T8KBT3</accession>
<dbReference type="EMBL" id="CP045892">
    <property type="protein sequence ID" value="QQP53022.1"/>
    <property type="molecule type" value="Genomic_DNA"/>
</dbReference>
<keyword evidence="2" id="KW-1185">Reference proteome</keyword>
<organism evidence="1 2">
    <name type="scientific">Caligus rogercresseyi</name>
    <name type="common">Sea louse</name>
    <dbReference type="NCBI Taxonomy" id="217165"/>
    <lineage>
        <taxon>Eukaryota</taxon>
        <taxon>Metazoa</taxon>
        <taxon>Ecdysozoa</taxon>
        <taxon>Arthropoda</taxon>
        <taxon>Crustacea</taxon>
        <taxon>Multicrustacea</taxon>
        <taxon>Hexanauplia</taxon>
        <taxon>Copepoda</taxon>
        <taxon>Siphonostomatoida</taxon>
        <taxon>Caligidae</taxon>
        <taxon>Caligus</taxon>
    </lineage>
</organism>
<reference evidence="2" key="1">
    <citation type="submission" date="2021-01" db="EMBL/GenBank/DDBJ databases">
        <title>Caligus Genome Assembly.</title>
        <authorList>
            <person name="Gallardo-Escarate C."/>
        </authorList>
    </citation>
    <scope>NUCLEOTIDE SEQUENCE [LARGE SCALE GENOMIC DNA]</scope>
</reference>
<evidence type="ECO:0000313" key="2">
    <source>
        <dbReference type="Proteomes" id="UP000595437"/>
    </source>
</evidence>
<name>A0A7T8KBT3_CALRO</name>
<dbReference type="OrthoDB" id="10402045at2759"/>
<protein>
    <submittedName>
        <fullName evidence="1">Uncharacterized protein</fullName>
    </submittedName>
</protein>
<proteinExistence type="predicted"/>
<evidence type="ECO:0000313" key="1">
    <source>
        <dbReference type="EMBL" id="QQP53022.1"/>
    </source>
</evidence>
<dbReference type="AlphaFoldDB" id="A0A7T8KBT3"/>
<gene>
    <name evidence="1" type="ORF">FKW44_005345</name>
</gene>
<sequence>ECQLVSCNFLCFQYFMEETLKEIDEIIDNLREFESNPKSFDADAENYVNSVIEMLPEIVPFVIDGYRDILLKLKESEYISNEV</sequence>
<feature type="non-terminal residue" evidence="1">
    <location>
        <position position="1"/>
    </location>
</feature>